<evidence type="ECO:0000313" key="2">
    <source>
        <dbReference type="EMBL" id="KAF6314756.1"/>
    </source>
</evidence>
<protein>
    <submittedName>
        <fullName evidence="2">Uncharacterized protein</fullName>
    </submittedName>
</protein>
<gene>
    <name evidence="2" type="ORF">mMyoMyo1_008559</name>
</gene>
<keyword evidence="3" id="KW-1185">Reference proteome</keyword>
<sequence>MIVGIAQARPQKASLESQNARAGRDGQVTGSHPALSHWEPETQAGMNLSHAAQQAMGLKFRASNSQVTCSLGVRTCKAHSPGTRNHRGIGCHCLTEGNLGLREEAAPAYSRQRGPGDGHISAAGVPTALSAPVLKAAPPPGAPFSHLQSPPSAFPLLVAIRCCQPVSWSEVFPVDSSVSVCDQFVFHPVFVSHLWLSPEEAHLCHRTENTDYFCRTAWPAPTGNPSRSGRTQGASLSG</sequence>
<proteinExistence type="predicted"/>
<organism evidence="2 3">
    <name type="scientific">Myotis myotis</name>
    <name type="common">Greater mouse-eared bat</name>
    <name type="synonym">Vespertilio myotis</name>
    <dbReference type="NCBI Taxonomy" id="51298"/>
    <lineage>
        <taxon>Eukaryota</taxon>
        <taxon>Metazoa</taxon>
        <taxon>Chordata</taxon>
        <taxon>Craniata</taxon>
        <taxon>Vertebrata</taxon>
        <taxon>Euteleostomi</taxon>
        <taxon>Mammalia</taxon>
        <taxon>Eutheria</taxon>
        <taxon>Laurasiatheria</taxon>
        <taxon>Chiroptera</taxon>
        <taxon>Yangochiroptera</taxon>
        <taxon>Vespertilionidae</taxon>
        <taxon>Myotis</taxon>
    </lineage>
</organism>
<dbReference type="AlphaFoldDB" id="A0A7J7UPT1"/>
<name>A0A7J7UPT1_MYOMY</name>
<feature type="region of interest" description="Disordered" evidence="1">
    <location>
        <begin position="1"/>
        <end position="32"/>
    </location>
</feature>
<dbReference type="EMBL" id="JABWUV010000012">
    <property type="protein sequence ID" value="KAF6314756.1"/>
    <property type="molecule type" value="Genomic_DNA"/>
</dbReference>
<evidence type="ECO:0000256" key="1">
    <source>
        <dbReference type="SAM" id="MobiDB-lite"/>
    </source>
</evidence>
<accession>A0A7J7UPT1</accession>
<dbReference type="Proteomes" id="UP000527355">
    <property type="component" value="Unassembled WGS sequence"/>
</dbReference>
<comment type="caution">
    <text evidence="2">The sequence shown here is derived from an EMBL/GenBank/DDBJ whole genome shotgun (WGS) entry which is preliminary data.</text>
</comment>
<reference evidence="2 3" key="1">
    <citation type="journal article" date="2020" name="Nature">
        <title>Six reference-quality genomes reveal evolution of bat adaptations.</title>
        <authorList>
            <person name="Jebb D."/>
            <person name="Huang Z."/>
            <person name="Pippel M."/>
            <person name="Hughes G.M."/>
            <person name="Lavrichenko K."/>
            <person name="Devanna P."/>
            <person name="Winkler S."/>
            <person name="Jermiin L.S."/>
            <person name="Skirmuntt E.C."/>
            <person name="Katzourakis A."/>
            <person name="Burkitt-Gray L."/>
            <person name="Ray D.A."/>
            <person name="Sullivan K.A.M."/>
            <person name="Roscito J.G."/>
            <person name="Kirilenko B.M."/>
            <person name="Davalos L.M."/>
            <person name="Corthals A.P."/>
            <person name="Power M.L."/>
            <person name="Jones G."/>
            <person name="Ransome R.D."/>
            <person name="Dechmann D.K.N."/>
            <person name="Locatelli A.G."/>
            <person name="Puechmaille S.J."/>
            <person name="Fedrigo O."/>
            <person name="Jarvis E.D."/>
            <person name="Hiller M."/>
            <person name="Vernes S.C."/>
            <person name="Myers E.W."/>
            <person name="Teeling E.C."/>
        </authorList>
    </citation>
    <scope>NUCLEOTIDE SEQUENCE [LARGE SCALE GENOMIC DNA]</scope>
    <source>
        <strain evidence="2">MMyoMyo1</strain>
        <tissue evidence="2">Flight muscle</tissue>
    </source>
</reference>
<evidence type="ECO:0000313" key="3">
    <source>
        <dbReference type="Proteomes" id="UP000527355"/>
    </source>
</evidence>